<dbReference type="EMBL" id="VSRR010002114">
    <property type="protein sequence ID" value="MPC29668.1"/>
    <property type="molecule type" value="Genomic_DNA"/>
</dbReference>
<keyword evidence="2" id="KW-1185">Reference proteome</keyword>
<accession>A0A5B7E7F3</accession>
<evidence type="ECO:0000313" key="2">
    <source>
        <dbReference type="Proteomes" id="UP000324222"/>
    </source>
</evidence>
<dbReference type="AlphaFoldDB" id="A0A5B7E7F3"/>
<evidence type="ECO:0000313" key="1">
    <source>
        <dbReference type="EMBL" id="MPC29668.1"/>
    </source>
</evidence>
<dbReference type="Proteomes" id="UP000324222">
    <property type="component" value="Unassembled WGS sequence"/>
</dbReference>
<sequence length="74" mass="7934">MFGVRAAMNQAIMVIISLCNQSNAREVGLLNGRPLALPDTPKDETEPLLTLALPFFLPHGKPRVAAPSCGVFCN</sequence>
<protein>
    <submittedName>
        <fullName evidence="1">Uncharacterized protein</fullName>
    </submittedName>
</protein>
<proteinExistence type="predicted"/>
<gene>
    <name evidence="1" type="ORF">E2C01_022913</name>
</gene>
<comment type="caution">
    <text evidence="1">The sequence shown here is derived from an EMBL/GenBank/DDBJ whole genome shotgun (WGS) entry which is preliminary data.</text>
</comment>
<name>A0A5B7E7F3_PORTR</name>
<reference evidence="1 2" key="1">
    <citation type="submission" date="2019-05" db="EMBL/GenBank/DDBJ databases">
        <title>Another draft genome of Portunus trituberculatus and its Hox gene families provides insights of decapod evolution.</title>
        <authorList>
            <person name="Jeong J.-H."/>
            <person name="Song I."/>
            <person name="Kim S."/>
            <person name="Choi T."/>
            <person name="Kim D."/>
            <person name="Ryu S."/>
            <person name="Kim W."/>
        </authorList>
    </citation>
    <scope>NUCLEOTIDE SEQUENCE [LARGE SCALE GENOMIC DNA]</scope>
    <source>
        <tissue evidence="1">Muscle</tissue>
    </source>
</reference>
<organism evidence="1 2">
    <name type="scientific">Portunus trituberculatus</name>
    <name type="common">Swimming crab</name>
    <name type="synonym">Neptunus trituberculatus</name>
    <dbReference type="NCBI Taxonomy" id="210409"/>
    <lineage>
        <taxon>Eukaryota</taxon>
        <taxon>Metazoa</taxon>
        <taxon>Ecdysozoa</taxon>
        <taxon>Arthropoda</taxon>
        <taxon>Crustacea</taxon>
        <taxon>Multicrustacea</taxon>
        <taxon>Malacostraca</taxon>
        <taxon>Eumalacostraca</taxon>
        <taxon>Eucarida</taxon>
        <taxon>Decapoda</taxon>
        <taxon>Pleocyemata</taxon>
        <taxon>Brachyura</taxon>
        <taxon>Eubrachyura</taxon>
        <taxon>Portunoidea</taxon>
        <taxon>Portunidae</taxon>
        <taxon>Portuninae</taxon>
        <taxon>Portunus</taxon>
    </lineage>
</organism>